<keyword evidence="3" id="KW-0687">Ribonucleoprotein</keyword>
<dbReference type="InterPro" id="IPR002591">
    <property type="entry name" value="Phosphodiest/P_Trfase"/>
</dbReference>
<dbReference type="GO" id="GO:1990904">
    <property type="term" value="C:ribonucleoprotein complex"/>
    <property type="evidence" value="ECO:0007669"/>
    <property type="project" value="UniProtKB-KW"/>
</dbReference>
<dbReference type="Gene3D" id="2.30.30.770">
    <property type="match status" value="1"/>
</dbReference>
<dbReference type="PANTHER" id="PTHR23071">
    <property type="entry name" value="PHOSPHATIDYLINOSITOL GLYCAN"/>
    <property type="match status" value="1"/>
</dbReference>
<dbReference type="EMBL" id="CT867986">
    <property type="protein sequence ID" value="CAK56232.1"/>
    <property type="molecule type" value="Genomic_DNA"/>
</dbReference>
<dbReference type="GO" id="GO:0005789">
    <property type="term" value="C:endoplasmic reticulum membrane"/>
    <property type="evidence" value="ECO:0000318"/>
    <property type="project" value="GO_Central"/>
</dbReference>
<dbReference type="STRING" id="5888.A0BCG5"/>
<dbReference type="InterPro" id="IPR008991">
    <property type="entry name" value="Translation_prot_SH3-like_sf"/>
</dbReference>
<evidence type="ECO:0000256" key="1">
    <source>
        <dbReference type="ARBA" id="ARBA00009124"/>
    </source>
</evidence>
<dbReference type="InterPro" id="IPR017850">
    <property type="entry name" value="Alkaline_phosphatase_core_sf"/>
</dbReference>
<feature type="transmembrane region" description="Helical" evidence="4">
    <location>
        <begin position="558"/>
        <end position="578"/>
    </location>
</feature>
<dbReference type="InterPro" id="IPR041991">
    <property type="entry name" value="Ribosomal_eL27_KOW"/>
</dbReference>
<dbReference type="eggNOG" id="KOG2126">
    <property type="taxonomic scope" value="Eukaryota"/>
</dbReference>
<keyword evidence="4" id="KW-0812">Transmembrane</keyword>
<dbReference type="SUPFAM" id="SSF53649">
    <property type="entry name" value="Alkaline phosphatase-like"/>
    <property type="match status" value="1"/>
</dbReference>
<evidence type="ECO:0000313" key="5">
    <source>
        <dbReference type="EMBL" id="CAK56232.1"/>
    </source>
</evidence>
<feature type="transmembrane region" description="Helical" evidence="4">
    <location>
        <begin position="650"/>
        <end position="669"/>
    </location>
</feature>
<evidence type="ECO:0000256" key="4">
    <source>
        <dbReference type="SAM" id="Phobius"/>
    </source>
</evidence>
<dbReference type="RefSeq" id="XP_001423630.1">
    <property type="nucleotide sequence ID" value="XM_001423593.2"/>
</dbReference>
<evidence type="ECO:0000256" key="2">
    <source>
        <dbReference type="ARBA" id="ARBA00022980"/>
    </source>
</evidence>
<evidence type="ECO:0000256" key="3">
    <source>
        <dbReference type="ARBA" id="ARBA00023274"/>
    </source>
</evidence>
<name>A0BCG5_PARTE</name>
<protein>
    <recommendedName>
        <fullName evidence="7">60S ribosomal protein L27</fullName>
    </recommendedName>
</protein>
<dbReference type="SUPFAM" id="SSF50104">
    <property type="entry name" value="Translation proteins SH3-like domain"/>
    <property type="match status" value="1"/>
</dbReference>
<keyword evidence="4" id="KW-0472">Membrane</keyword>
<evidence type="ECO:0000313" key="6">
    <source>
        <dbReference type="Proteomes" id="UP000000600"/>
    </source>
</evidence>
<feature type="transmembrane region" description="Helical" evidence="4">
    <location>
        <begin position="7"/>
        <end position="27"/>
    </location>
</feature>
<dbReference type="KEGG" id="ptm:GSPATT00004326001"/>
<dbReference type="GO" id="GO:0003735">
    <property type="term" value="F:structural constituent of ribosome"/>
    <property type="evidence" value="ECO:0007669"/>
    <property type="project" value="InterPro"/>
</dbReference>
<reference evidence="5 6" key="1">
    <citation type="journal article" date="2006" name="Nature">
        <title>Global trends of whole-genome duplications revealed by the ciliate Paramecium tetraurelia.</title>
        <authorList>
            <consortium name="Genoscope"/>
            <person name="Aury J.-M."/>
            <person name="Jaillon O."/>
            <person name="Duret L."/>
            <person name="Noel B."/>
            <person name="Jubin C."/>
            <person name="Porcel B.M."/>
            <person name="Segurens B."/>
            <person name="Daubin V."/>
            <person name="Anthouard V."/>
            <person name="Aiach N."/>
            <person name="Arnaiz O."/>
            <person name="Billaut A."/>
            <person name="Beisson J."/>
            <person name="Blanc I."/>
            <person name="Bouhouche K."/>
            <person name="Camara F."/>
            <person name="Duharcourt S."/>
            <person name="Guigo R."/>
            <person name="Gogendeau D."/>
            <person name="Katinka M."/>
            <person name="Keller A.-M."/>
            <person name="Kissmehl R."/>
            <person name="Klotz C."/>
            <person name="Koll F."/>
            <person name="Le Moue A."/>
            <person name="Lepere C."/>
            <person name="Malinsky S."/>
            <person name="Nowacki M."/>
            <person name="Nowak J.K."/>
            <person name="Plattner H."/>
            <person name="Poulain J."/>
            <person name="Ruiz F."/>
            <person name="Serrano V."/>
            <person name="Zagulski M."/>
            <person name="Dessen P."/>
            <person name="Betermier M."/>
            <person name="Weissenbach J."/>
            <person name="Scarpelli C."/>
            <person name="Schachter V."/>
            <person name="Sperling L."/>
            <person name="Meyer E."/>
            <person name="Cohen J."/>
            <person name="Wincker P."/>
        </authorList>
    </citation>
    <scope>NUCLEOTIDE SEQUENCE [LARGE SCALE GENOMIC DNA]</scope>
    <source>
        <strain evidence="5 6">Stock d4-2</strain>
    </source>
</reference>
<comment type="similarity">
    <text evidence="1">Belongs to the eukaryotic ribosomal protein eL27 family.</text>
</comment>
<organism evidence="5 6">
    <name type="scientific">Paramecium tetraurelia</name>
    <dbReference type="NCBI Taxonomy" id="5888"/>
    <lineage>
        <taxon>Eukaryota</taxon>
        <taxon>Sar</taxon>
        <taxon>Alveolata</taxon>
        <taxon>Ciliophora</taxon>
        <taxon>Intramacronucleata</taxon>
        <taxon>Oligohymenophorea</taxon>
        <taxon>Peniculida</taxon>
        <taxon>Parameciidae</taxon>
        <taxon>Paramecium</taxon>
    </lineage>
</organism>
<dbReference type="InterPro" id="IPR001141">
    <property type="entry name" value="Ribosomal_eL27"/>
</dbReference>
<sequence>MKQTKCLIITLVVFYLLGLLLFFRGYFIDRRYLLDTTEGTMKPTQPVILLVIDSFRIDLAVSEHFTFIKNMTQSHPDQSLFFLSFAEVPTVTGPRLQAMTSGNFPPLSKLLDNFHASEIKEDNIMFQMKKFNKKTLFSGDDTWIGLYPDQFTLQFPQKSFNIGDMHSVDQFNCDKILENLDKGYDLIVSHFLGLDHAGHKNNRVLNNPNLDQKLSQLDQIIYLIYQRMSNDTVLIVAGDHGMANDGNHGGNSTEETNTLFFATRKQGKFYPRYMENIPELKDNYQSTLINQSEYIRKISQIDIVPTLATLLGIPIPFSNLGYLMNEFFNSEEHCLNNLKQVWHFVETVHSRQGKFSYFQKNQWQNQYSEVKTCRDALILMNDIQIVARKIWNEYDIPLLNLSFVLQFLIIIFFIFVMIIVFQAQEDDDPLTIQQIAAAVKHIFSNNKQVTIMLAISSALLYLFYEIEILITIILILLMIYINFAIFIKIKKNHIQNQNQYQWDLIEKPNTIRLNTNRFSKLFQLLLLLFFIYKVILQGQLLLSIQQKKFEESYLYNEIIELLVLSSVICIFNLFSRLADTQEDATSITKIKDGVISCVSAIIIYYALNFEQFYLAQQNYEFLLEQEYILYLPALFLHSCLFMYQKKNNILDKIIGQFGLILIDMFYIYPDTTIQDQPYQEFVILHIPKIIYAISIYYYFSRDPIFLLFSCIVVSDKYGLAIYSYEILIFIFLYFHWRNLLKFSMLSFFAMMTLICQITWFIFGNRCTISSIKVDRAFVGVKEFHLWLNPLILTLFLLGPYLAGLVFIRYMGPKLCKHGELNERQVKNSNNLFKLMFLFNFYIQIQFTQIHSYENAGGLIDCDFLDCQFTDVVDLNGIFCVYEIQRICIKQLKRFIQSFEMGKFLKPGRLIVLLAGRYAGKKAILIKANEETTKDCKFPNGLVVGIQRYPRKVTKRMGQKQIRKRTTLKVFIKQLNLNHIMPTRYRLEESTLKEVRDRIERVKESELKNVEKRKELRKNLRKYLAEKYRTLPAGSLADKKAQSRFLFSKLRF</sequence>
<dbReference type="Pfam" id="PF01777">
    <property type="entry name" value="Ribosomal_L27e"/>
    <property type="match status" value="1"/>
</dbReference>
<dbReference type="Pfam" id="PF01663">
    <property type="entry name" value="Phosphodiest"/>
    <property type="match status" value="1"/>
</dbReference>
<dbReference type="eggNOG" id="KOG3418">
    <property type="taxonomic scope" value="Eukaryota"/>
</dbReference>
<keyword evidence="6" id="KW-1185">Reference proteome</keyword>
<feature type="transmembrane region" description="Helical" evidence="4">
    <location>
        <begin position="398"/>
        <end position="421"/>
    </location>
</feature>
<accession>A0BCG5</accession>
<feature type="transmembrane region" description="Helical" evidence="4">
    <location>
        <begin position="468"/>
        <end position="487"/>
    </location>
</feature>
<dbReference type="InterPro" id="IPR038655">
    <property type="entry name" value="Ribosomal_eL27_sf"/>
</dbReference>
<keyword evidence="4" id="KW-1133">Transmembrane helix</keyword>
<dbReference type="OMA" id="SVICIFN"/>
<keyword evidence="2" id="KW-0689">Ribosomal protein</keyword>
<dbReference type="GO" id="GO:0005840">
    <property type="term" value="C:ribosome"/>
    <property type="evidence" value="ECO:0007669"/>
    <property type="project" value="UniProtKB-KW"/>
</dbReference>
<dbReference type="AlphaFoldDB" id="A0BCG5"/>
<dbReference type="GO" id="GO:0006412">
    <property type="term" value="P:translation"/>
    <property type="evidence" value="ECO:0007669"/>
    <property type="project" value="InterPro"/>
</dbReference>
<dbReference type="FunFam" id="3.40.720.10:FF:000112">
    <property type="entry name" value="Uncharacterized protein"/>
    <property type="match status" value="1"/>
</dbReference>
<dbReference type="FunFam" id="2.30.30.770:FF:000007">
    <property type="entry name" value="Uncharacterized protein"/>
    <property type="match status" value="1"/>
</dbReference>
<dbReference type="GO" id="GO:0006506">
    <property type="term" value="P:GPI anchor biosynthetic process"/>
    <property type="evidence" value="ECO:0000318"/>
    <property type="project" value="GO_Central"/>
</dbReference>
<proteinExistence type="inferred from homology"/>
<feature type="transmembrane region" description="Helical" evidence="4">
    <location>
        <begin position="742"/>
        <end position="762"/>
    </location>
</feature>
<feature type="transmembrane region" description="Helical" evidence="4">
    <location>
        <begin position="627"/>
        <end position="643"/>
    </location>
</feature>
<dbReference type="CDD" id="cd06090">
    <property type="entry name" value="KOW_RPL27"/>
    <property type="match status" value="1"/>
</dbReference>
<dbReference type="Proteomes" id="UP000000600">
    <property type="component" value="Unassembled WGS sequence"/>
</dbReference>
<feature type="transmembrane region" description="Helical" evidence="4">
    <location>
        <begin position="521"/>
        <end position="538"/>
    </location>
</feature>
<feature type="transmembrane region" description="Helical" evidence="4">
    <location>
        <begin position="681"/>
        <end position="699"/>
    </location>
</feature>
<dbReference type="PANTHER" id="PTHR23071:SF1">
    <property type="entry name" value="GPI ETHANOLAMINE PHOSPHATE TRANSFERASE 3"/>
    <property type="match status" value="1"/>
</dbReference>
<dbReference type="GeneID" id="5009414"/>
<dbReference type="GO" id="GO:0051377">
    <property type="term" value="F:mannose-ethanolamine phosphotransferase activity"/>
    <property type="evidence" value="ECO:0000318"/>
    <property type="project" value="GO_Central"/>
</dbReference>
<feature type="transmembrane region" description="Helical" evidence="4">
    <location>
        <begin position="442"/>
        <end position="462"/>
    </location>
</feature>
<dbReference type="HOGENOM" id="CLU_324033_0_0_1"/>
<evidence type="ECO:0008006" key="7">
    <source>
        <dbReference type="Google" id="ProtNLM"/>
    </source>
</evidence>
<dbReference type="Gene3D" id="3.40.720.10">
    <property type="entry name" value="Alkaline Phosphatase, subunit A"/>
    <property type="match status" value="1"/>
</dbReference>
<feature type="transmembrane region" description="Helical" evidence="4">
    <location>
        <begin position="590"/>
        <end position="607"/>
    </location>
</feature>
<gene>
    <name evidence="5" type="ORF">GSPATT00004326001</name>
</gene>
<dbReference type="InterPro" id="IPR039524">
    <property type="entry name" value="PIGO/GPI13"/>
</dbReference>
<dbReference type="InParanoid" id="A0BCG5"/>
<feature type="transmembrane region" description="Helical" evidence="4">
    <location>
        <begin position="783"/>
        <end position="807"/>
    </location>
</feature>
<dbReference type="OrthoDB" id="272139at2759"/>
<dbReference type="CDD" id="cd16019">
    <property type="entry name" value="GPI_EPT"/>
    <property type="match status" value="1"/>
</dbReference>